<dbReference type="STRING" id="338963.Pcar_2964"/>
<dbReference type="HOGENOM" id="CLU_140903_0_0_7"/>
<keyword evidence="3" id="KW-1185">Reference proteome</keyword>
<organism evidence="2 3">
    <name type="scientific">Syntrophotalea carbinolica (strain DSM 2380 / NBRC 103641 / GraBd1)</name>
    <name type="common">Pelobacter carbinolicus</name>
    <dbReference type="NCBI Taxonomy" id="338963"/>
    <lineage>
        <taxon>Bacteria</taxon>
        <taxon>Pseudomonadati</taxon>
        <taxon>Thermodesulfobacteriota</taxon>
        <taxon>Desulfuromonadia</taxon>
        <taxon>Desulfuromonadales</taxon>
        <taxon>Syntrophotaleaceae</taxon>
        <taxon>Syntrophotalea</taxon>
    </lineage>
</organism>
<evidence type="ECO:0000313" key="2">
    <source>
        <dbReference type="EMBL" id="ABA90199.1"/>
    </source>
</evidence>
<proteinExistence type="predicted"/>
<gene>
    <name evidence="2" type="ordered locus">Pcar_2964</name>
</gene>
<feature type="transmembrane region" description="Helical" evidence="1">
    <location>
        <begin position="101"/>
        <end position="126"/>
    </location>
</feature>
<reference evidence="3" key="1">
    <citation type="submission" date="2005-10" db="EMBL/GenBank/DDBJ databases">
        <title>Complete sequence of Pelobacter carbinolicus DSM 2380.</title>
        <authorList>
            <person name="Copeland A."/>
            <person name="Lucas S."/>
            <person name="Lapidus A."/>
            <person name="Barry K."/>
            <person name="Detter J.C."/>
            <person name="Glavina T."/>
            <person name="Hammon N."/>
            <person name="Israni S."/>
            <person name="Pitluck S."/>
            <person name="Chertkov O."/>
            <person name="Schmutz J."/>
            <person name="Larimer F."/>
            <person name="Land M."/>
            <person name="Kyrpides N."/>
            <person name="Ivanova N."/>
            <person name="Richardson P."/>
        </authorList>
    </citation>
    <scope>NUCLEOTIDE SEQUENCE [LARGE SCALE GENOMIC DNA]</scope>
    <source>
        <strain evidence="3">DSM 2380 / NBRC 103641 / GraBd1</strain>
    </source>
</reference>
<sequence length="131" mass="14093">MLRNLSAAFTGGAIGGLLSSLLFWELGRDGVIAWMGIGLHPGLSLAWLYPRLVIGGLWGLLFTLPLLPGRPATRGLLWSLAPSAFMLLHQMPMAGRGLFGFGYGALTPLLVLLVYAVWGLTAALWYRTAAR</sequence>
<name>Q3A0A8_SYNC1</name>
<dbReference type="RefSeq" id="WP_011342752.1">
    <property type="nucleotide sequence ID" value="NC_007498.2"/>
</dbReference>
<feature type="transmembrane region" description="Helical" evidence="1">
    <location>
        <begin position="76"/>
        <end position="95"/>
    </location>
</feature>
<evidence type="ECO:0000256" key="1">
    <source>
        <dbReference type="SAM" id="Phobius"/>
    </source>
</evidence>
<dbReference type="Proteomes" id="UP000002534">
    <property type="component" value="Chromosome"/>
</dbReference>
<keyword evidence="1" id="KW-0812">Transmembrane</keyword>
<keyword evidence="1" id="KW-0472">Membrane</keyword>
<protein>
    <submittedName>
        <fullName evidence="2">Uncharacterized protein</fullName>
    </submittedName>
</protein>
<keyword evidence="1" id="KW-1133">Transmembrane helix</keyword>
<accession>Q3A0A8</accession>
<dbReference type="AlphaFoldDB" id="Q3A0A8"/>
<dbReference type="OrthoDB" id="458509at2"/>
<dbReference type="KEGG" id="pca:Pcar_2964"/>
<evidence type="ECO:0000313" key="3">
    <source>
        <dbReference type="Proteomes" id="UP000002534"/>
    </source>
</evidence>
<feature type="transmembrane region" description="Helical" evidence="1">
    <location>
        <begin position="46"/>
        <end position="64"/>
    </location>
</feature>
<reference evidence="2 3" key="2">
    <citation type="journal article" date="2012" name="BMC Genomics">
        <title>The genome of Pelobacter carbinolicus reveals surprising metabolic capabilities and physiological features.</title>
        <authorList>
            <person name="Aklujkar M."/>
            <person name="Haveman S.A."/>
            <person name="Didonato R.Jr."/>
            <person name="Chertkov O."/>
            <person name="Han C.S."/>
            <person name="Land M.L."/>
            <person name="Brown P."/>
            <person name="Lovley D.R."/>
        </authorList>
    </citation>
    <scope>NUCLEOTIDE SEQUENCE [LARGE SCALE GENOMIC DNA]</scope>
    <source>
        <strain evidence="3">DSM 2380 / NBRC 103641 / GraBd1</strain>
    </source>
</reference>
<feature type="transmembrane region" description="Helical" evidence="1">
    <location>
        <begin position="7"/>
        <end position="26"/>
    </location>
</feature>
<dbReference type="EMBL" id="CP000142">
    <property type="protein sequence ID" value="ABA90199.1"/>
    <property type="molecule type" value="Genomic_DNA"/>
</dbReference>
<dbReference type="eggNOG" id="ENOG5032SRD">
    <property type="taxonomic scope" value="Bacteria"/>
</dbReference>